<feature type="compositionally biased region" description="Polar residues" evidence="1">
    <location>
        <begin position="34"/>
        <end position="43"/>
    </location>
</feature>
<reference evidence="2 3" key="1">
    <citation type="submission" date="2023-03" db="EMBL/GenBank/DDBJ databases">
        <title>High-quality genome of Scylla paramamosain provides insights in environmental adaptation.</title>
        <authorList>
            <person name="Zhang L."/>
        </authorList>
    </citation>
    <scope>NUCLEOTIDE SEQUENCE [LARGE SCALE GENOMIC DNA]</scope>
    <source>
        <strain evidence="2">LZ_2023a</strain>
        <tissue evidence="2">Muscle</tissue>
    </source>
</reference>
<gene>
    <name evidence="2" type="ORF">O3P69_002111</name>
</gene>
<feature type="region of interest" description="Disordered" evidence="1">
    <location>
        <begin position="34"/>
        <end position="252"/>
    </location>
</feature>
<dbReference type="EMBL" id="JARAKH010000001">
    <property type="protein sequence ID" value="KAK8407348.1"/>
    <property type="molecule type" value="Genomic_DNA"/>
</dbReference>
<dbReference type="EMBL" id="JARAKH010000001">
    <property type="protein sequence ID" value="KAK8407352.1"/>
    <property type="molecule type" value="Genomic_DNA"/>
</dbReference>
<feature type="compositionally biased region" description="Low complexity" evidence="1">
    <location>
        <begin position="402"/>
        <end position="418"/>
    </location>
</feature>
<accession>A0AAW0V5Q5</accession>
<feature type="compositionally biased region" description="Basic and acidic residues" evidence="1">
    <location>
        <begin position="162"/>
        <end position="212"/>
    </location>
</feature>
<feature type="compositionally biased region" description="Polar residues" evidence="1">
    <location>
        <begin position="803"/>
        <end position="817"/>
    </location>
</feature>
<feature type="compositionally biased region" description="Basic and acidic residues" evidence="1">
    <location>
        <begin position="623"/>
        <end position="639"/>
    </location>
</feature>
<feature type="region of interest" description="Disordered" evidence="1">
    <location>
        <begin position="803"/>
        <end position="870"/>
    </location>
</feature>
<feature type="compositionally biased region" description="Basic and acidic residues" evidence="1">
    <location>
        <begin position="423"/>
        <end position="433"/>
    </location>
</feature>
<dbReference type="EMBL" id="JARAKH010000001">
    <property type="protein sequence ID" value="KAK8407351.1"/>
    <property type="molecule type" value="Genomic_DNA"/>
</dbReference>
<feature type="compositionally biased region" description="Pro residues" evidence="1">
    <location>
        <begin position="826"/>
        <end position="847"/>
    </location>
</feature>
<feature type="compositionally biased region" description="Basic and acidic residues" evidence="1">
    <location>
        <begin position="136"/>
        <end position="149"/>
    </location>
</feature>
<name>A0AAW0V5Q5_SCYPA</name>
<keyword evidence="3" id="KW-1185">Reference proteome</keyword>
<feature type="compositionally biased region" description="Pro residues" evidence="1">
    <location>
        <begin position="933"/>
        <end position="944"/>
    </location>
</feature>
<feature type="region of interest" description="Disordered" evidence="1">
    <location>
        <begin position="1123"/>
        <end position="1143"/>
    </location>
</feature>
<dbReference type="AlphaFoldDB" id="A0AAW0V5Q5"/>
<evidence type="ECO:0000313" key="3">
    <source>
        <dbReference type="Proteomes" id="UP001487740"/>
    </source>
</evidence>
<feature type="compositionally biased region" description="Low complexity" evidence="1">
    <location>
        <begin position="945"/>
        <end position="957"/>
    </location>
</feature>
<feature type="compositionally biased region" description="Basic and acidic residues" evidence="1">
    <location>
        <begin position="223"/>
        <end position="232"/>
    </location>
</feature>
<proteinExistence type="predicted"/>
<feature type="compositionally biased region" description="Basic residues" evidence="1">
    <location>
        <begin position="91"/>
        <end position="111"/>
    </location>
</feature>
<feature type="compositionally biased region" description="Basic and acidic residues" evidence="1">
    <location>
        <begin position="443"/>
        <end position="454"/>
    </location>
</feature>
<organism evidence="2 3">
    <name type="scientific">Scylla paramamosain</name>
    <name type="common">Mud crab</name>
    <dbReference type="NCBI Taxonomy" id="85552"/>
    <lineage>
        <taxon>Eukaryota</taxon>
        <taxon>Metazoa</taxon>
        <taxon>Ecdysozoa</taxon>
        <taxon>Arthropoda</taxon>
        <taxon>Crustacea</taxon>
        <taxon>Multicrustacea</taxon>
        <taxon>Malacostraca</taxon>
        <taxon>Eumalacostraca</taxon>
        <taxon>Eucarida</taxon>
        <taxon>Decapoda</taxon>
        <taxon>Pleocyemata</taxon>
        <taxon>Brachyura</taxon>
        <taxon>Eubrachyura</taxon>
        <taxon>Portunoidea</taxon>
        <taxon>Portunidae</taxon>
        <taxon>Portuninae</taxon>
        <taxon>Scylla</taxon>
    </lineage>
</organism>
<feature type="region of interest" description="Disordered" evidence="1">
    <location>
        <begin position="598"/>
        <end position="656"/>
    </location>
</feature>
<feature type="region of interest" description="Disordered" evidence="1">
    <location>
        <begin position="398"/>
        <end position="486"/>
    </location>
</feature>
<feature type="compositionally biased region" description="Basic residues" evidence="1">
    <location>
        <begin position="465"/>
        <end position="475"/>
    </location>
</feature>
<feature type="compositionally biased region" description="Low complexity" evidence="1">
    <location>
        <begin position="640"/>
        <end position="649"/>
    </location>
</feature>
<sequence length="1143" mass="128491">MDDDPLLTEESDEEFRKMENDIDQFLSSIRENVSKTDLQSEATCSKDVNDYDSISSDDLENHSSYNSVHSVNNEQGLSSQPRKFNHNSSSNKKKQGWKQKKQGWRQKKWKGRGGVQKQWRSNSQEEQHGIRGRQFRQRELSRSGDEYDQYRGQSSNKRYSHHPQDSFSPREEDEYRWSLSPRGRDEIDQERSPRRNVYRHERSTLSRGRDEYFEGASLSPQERGNRQEERKGRYGHKRRRFSPEGIEEHEHSQDSVIFDENFTHCRTSGSRSSEMESIYHKIYAEESDSPGCWSEDEENYDYGDQHTNPHWIHDDDDPFMGNDDDYSSSAGAINKASLVTACLERIVAANPEIVEKFSNACMSLLNKSVGTTCDSDYEYEESSCGSFADLSGRVSARSWRNSRSPSFSKGSFSGTSGSRSHRDRHEGSSRRIVVEYSQSPSPERGHSSRYDQKRPTAVASQTLSTKRRSSINHHKSGSEEDPKTSVIHSIKKIRKQCEEESNSIVRRALLALLKVHQRECDMYLKKPEAHPDYNKEYRVFLDKKSRSIMDLGGNPNDYNFQEDWKKYWPTQLARLFRQSWDTKMHKCTSMLLKKGHLSRSLSTSSRKEVTSQPHDKKQKISKHASERVNAEKSERRSEEVQNQEQQELEASSAAQCKAKKEEMDTELLSILKLLNHIKHKFKDCEASFDSFYQKALSFKQKNLDLSGILPGNVPLLEKIDTNLKETLEDEDLTLIQKAIIKETHERFKCFLKKSKENNSHVMKNCDDRNQVAEDLHPSVVTSLHTKKVIPAASCCTRTLTEVSIQKPKSQQALPTMTQEKHSDMTQPPPPGVTPPPSVVTPPPPGVTPPLGATPPLSGVTPPLHSVSPPSPGVTPVSVTVKTSPSGVISTPLYTVTSTPSVAALSFSIECAKSPQHITPAPSCNTSVPLHITPPPPGVTPPPPNISSSPPATLAHQSSSFAPSLASLPASQSLLVSNLPKSHDLASKVTQHPSTTSTSIVQSSKLLNDKDSIPISQTQPIHLPSKEFLRSTIKDCFLSASSPATERSLSTSIEEESLTLDSKVEESATSSVPTLPEDILKMFVVKPEDKSETIADNKSSDKLDTSVNEIKPAAKKRIKITIPQSSEKKRMPALNPILDDQELL</sequence>
<feature type="compositionally biased region" description="Low complexity" evidence="1">
    <location>
        <begin position="62"/>
        <end position="73"/>
    </location>
</feature>
<dbReference type="EMBL" id="JARAKH010000001">
    <property type="protein sequence ID" value="KAK8407350.1"/>
    <property type="molecule type" value="Genomic_DNA"/>
</dbReference>
<dbReference type="EMBL" id="JARAKH010000001">
    <property type="protein sequence ID" value="KAK8407349.1"/>
    <property type="molecule type" value="Genomic_DNA"/>
</dbReference>
<dbReference type="Proteomes" id="UP001487740">
    <property type="component" value="Unassembled WGS sequence"/>
</dbReference>
<feature type="compositionally biased region" description="Basic and acidic residues" evidence="1">
    <location>
        <begin position="605"/>
        <end position="615"/>
    </location>
</feature>
<protein>
    <submittedName>
        <fullName evidence="2">Uncharacterized protein</fullName>
    </submittedName>
</protein>
<comment type="caution">
    <text evidence="2">The sequence shown here is derived from an EMBL/GenBank/DDBJ whole genome shotgun (WGS) entry which is preliminary data.</text>
</comment>
<feature type="region of interest" description="Disordered" evidence="1">
    <location>
        <begin position="933"/>
        <end position="957"/>
    </location>
</feature>
<evidence type="ECO:0000256" key="1">
    <source>
        <dbReference type="SAM" id="MobiDB-lite"/>
    </source>
</evidence>
<evidence type="ECO:0000313" key="2">
    <source>
        <dbReference type="EMBL" id="KAK8407349.1"/>
    </source>
</evidence>